<evidence type="ECO:0000313" key="3">
    <source>
        <dbReference type="EMBL" id="KAK6752636.1"/>
    </source>
</evidence>
<organism evidence="3 4">
    <name type="scientific">Necator americanus</name>
    <name type="common">Human hookworm</name>
    <dbReference type="NCBI Taxonomy" id="51031"/>
    <lineage>
        <taxon>Eukaryota</taxon>
        <taxon>Metazoa</taxon>
        <taxon>Ecdysozoa</taxon>
        <taxon>Nematoda</taxon>
        <taxon>Chromadorea</taxon>
        <taxon>Rhabditida</taxon>
        <taxon>Rhabditina</taxon>
        <taxon>Rhabditomorpha</taxon>
        <taxon>Strongyloidea</taxon>
        <taxon>Ancylostomatidae</taxon>
        <taxon>Bunostominae</taxon>
        <taxon>Necator</taxon>
    </lineage>
</organism>
<accession>A0ABR1DT18</accession>
<sequence length="310" mass="32834">MACVAVHSHLLYGLLIIYMMIVLCLLSSQLYDVRPKKAPISNGTEKAAVDIESFKVLMSIIVHAICVVCLAVCLIASNVVSCTRFLPPVVVTTILVFTLIFNMAGCACLWLHNAPNFPGGYSRAIRAAALMSTVGIVYTLGVVVFFCVLPGTPKETVQSKSAEAMPHKEEKDKIKDKKDKKAPNRDAANKKKASKEGGTKASQSKPALSGSKENLPSQAKENVAAPPPQPAQEGSQDANKQQQASPEAKEEKQSADVQNPSAEPEGGEAADKMKGGVDSKEKDSSAMGKADEGKDTKAAAEAKDQPAAPN</sequence>
<reference evidence="3 4" key="1">
    <citation type="submission" date="2023-08" db="EMBL/GenBank/DDBJ databases">
        <title>A Necator americanus chromosomal reference genome.</title>
        <authorList>
            <person name="Ilik V."/>
            <person name="Petrzelkova K.J."/>
            <person name="Pardy F."/>
            <person name="Fuh T."/>
            <person name="Niatou-Singa F.S."/>
            <person name="Gouil Q."/>
            <person name="Baker L."/>
            <person name="Ritchie M.E."/>
            <person name="Jex A.R."/>
            <person name="Gazzola D."/>
            <person name="Li H."/>
            <person name="Toshio Fujiwara R."/>
            <person name="Zhan B."/>
            <person name="Aroian R.V."/>
            <person name="Pafco B."/>
            <person name="Schwarz E.M."/>
        </authorList>
    </citation>
    <scope>NUCLEOTIDE SEQUENCE [LARGE SCALE GENOMIC DNA]</scope>
    <source>
        <strain evidence="3 4">Aroian</strain>
        <tissue evidence="3">Whole animal</tissue>
    </source>
</reference>
<evidence type="ECO:0000256" key="2">
    <source>
        <dbReference type="SAM" id="Phobius"/>
    </source>
</evidence>
<feature type="transmembrane region" description="Helical" evidence="2">
    <location>
        <begin position="124"/>
        <end position="151"/>
    </location>
</feature>
<gene>
    <name evidence="3" type="primary">Necator_chrIV.g17118</name>
    <name evidence="3" type="ORF">RB195_003820</name>
</gene>
<dbReference type="EMBL" id="JAVFWL010000004">
    <property type="protein sequence ID" value="KAK6752636.1"/>
    <property type="molecule type" value="Genomic_DNA"/>
</dbReference>
<keyword evidence="2" id="KW-0812">Transmembrane</keyword>
<feature type="region of interest" description="Disordered" evidence="1">
    <location>
        <begin position="157"/>
        <end position="310"/>
    </location>
</feature>
<dbReference type="Proteomes" id="UP001303046">
    <property type="component" value="Unassembled WGS sequence"/>
</dbReference>
<evidence type="ECO:0000256" key="1">
    <source>
        <dbReference type="SAM" id="MobiDB-lite"/>
    </source>
</evidence>
<feature type="compositionally biased region" description="Basic and acidic residues" evidence="1">
    <location>
        <begin position="269"/>
        <end position="304"/>
    </location>
</feature>
<feature type="transmembrane region" description="Helical" evidence="2">
    <location>
        <begin position="12"/>
        <end position="33"/>
    </location>
</feature>
<comment type="caution">
    <text evidence="3">The sequence shown here is derived from an EMBL/GenBank/DDBJ whole genome shotgun (WGS) entry which is preliminary data.</text>
</comment>
<feature type="compositionally biased region" description="Polar residues" evidence="1">
    <location>
        <begin position="232"/>
        <end position="245"/>
    </location>
</feature>
<feature type="compositionally biased region" description="Basic and acidic residues" evidence="1">
    <location>
        <begin position="165"/>
        <end position="198"/>
    </location>
</feature>
<keyword evidence="2" id="KW-0472">Membrane</keyword>
<name>A0ABR1DT18_NECAM</name>
<feature type="compositionally biased region" description="Polar residues" evidence="1">
    <location>
        <begin position="200"/>
        <end position="220"/>
    </location>
</feature>
<keyword evidence="2" id="KW-1133">Transmembrane helix</keyword>
<feature type="transmembrane region" description="Helical" evidence="2">
    <location>
        <begin position="54"/>
        <end position="77"/>
    </location>
</feature>
<proteinExistence type="predicted"/>
<keyword evidence="4" id="KW-1185">Reference proteome</keyword>
<evidence type="ECO:0000313" key="4">
    <source>
        <dbReference type="Proteomes" id="UP001303046"/>
    </source>
</evidence>
<protein>
    <submittedName>
        <fullName evidence="3">Uncharacterized protein</fullName>
    </submittedName>
</protein>
<feature type="transmembrane region" description="Helical" evidence="2">
    <location>
        <begin position="89"/>
        <end position="112"/>
    </location>
</feature>